<dbReference type="InterPro" id="IPR036508">
    <property type="entry name" value="Chitin-bd_dom_sf"/>
</dbReference>
<name>A0A336N050_CULSO</name>
<keyword evidence="1" id="KW-0732">Signal</keyword>
<protein>
    <submittedName>
        <fullName evidence="3">CSON011144 protein</fullName>
    </submittedName>
</protein>
<evidence type="ECO:0000259" key="2">
    <source>
        <dbReference type="PROSITE" id="PS50940"/>
    </source>
</evidence>
<organism evidence="3">
    <name type="scientific">Culicoides sonorensis</name>
    <name type="common">Biting midge</name>
    <dbReference type="NCBI Taxonomy" id="179676"/>
    <lineage>
        <taxon>Eukaryota</taxon>
        <taxon>Metazoa</taxon>
        <taxon>Ecdysozoa</taxon>
        <taxon>Arthropoda</taxon>
        <taxon>Hexapoda</taxon>
        <taxon>Insecta</taxon>
        <taxon>Pterygota</taxon>
        <taxon>Neoptera</taxon>
        <taxon>Endopterygota</taxon>
        <taxon>Diptera</taxon>
        <taxon>Nematocera</taxon>
        <taxon>Chironomoidea</taxon>
        <taxon>Ceratopogonidae</taxon>
        <taxon>Ceratopogoninae</taxon>
        <taxon>Culicoides</taxon>
        <taxon>Monoculicoides</taxon>
    </lineage>
</organism>
<feature type="domain" description="Chitin-binding type-2" evidence="2">
    <location>
        <begin position="174"/>
        <end position="234"/>
    </location>
</feature>
<proteinExistence type="predicted"/>
<gene>
    <name evidence="3" type="primary">CSON011144</name>
</gene>
<accession>A0A336N050</accession>
<reference evidence="3" key="1">
    <citation type="submission" date="2018-07" db="EMBL/GenBank/DDBJ databases">
        <authorList>
            <person name="Quirk P.G."/>
            <person name="Krulwich T.A."/>
        </authorList>
    </citation>
    <scope>NUCLEOTIDE SEQUENCE</scope>
</reference>
<evidence type="ECO:0000256" key="1">
    <source>
        <dbReference type="SAM" id="SignalP"/>
    </source>
</evidence>
<dbReference type="Pfam" id="PF01607">
    <property type="entry name" value="CBM_14"/>
    <property type="match status" value="1"/>
</dbReference>
<dbReference type="GO" id="GO:0008061">
    <property type="term" value="F:chitin binding"/>
    <property type="evidence" value="ECO:0007669"/>
    <property type="project" value="InterPro"/>
</dbReference>
<feature type="signal peptide" evidence="1">
    <location>
        <begin position="1"/>
        <end position="23"/>
    </location>
</feature>
<dbReference type="AlphaFoldDB" id="A0A336N050"/>
<dbReference type="EMBL" id="UFQT01004748">
    <property type="protein sequence ID" value="SSX35780.1"/>
    <property type="molecule type" value="Genomic_DNA"/>
</dbReference>
<dbReference type="Gene3D" id="2.170.140.10">
    <property type="entry name" value="Chitin binding domain"/>
    <property type="match status" value="1"/>
</dbReference>
<sequence>MKKILTAFLLIAFVASLIENVHGQCYSCGIYSNVSCISETQYHPCINGMPDLTQIHRCPAGQVCSYNSRCMNATLYSPYCRLCNSCNRLKTFTCKTINTYLPCCGSSNTPMSFWELSCPSGLICNPAGTQERPCMQPVSWRERPLCLEGENEFYASLTTTALPPFSQTPSPSITAWCQRENSTGVFPNKIDTSCRTYVRCYLENGEVVGVSERCATGTLFNPSKRVCDAAYTCA</sequence>
<dbReference type="InterPro" id="IPR002557">
    <property type="entry name" value="Chitin-bd_dom"/>
</dbReference>
<dbReference type="VEuPathDB" id="VectorBase:CSON011144"/>
<dbReference type="PROSITE" id="PS50940">
    <property type="entry name" value="CHIT_BIND_II"/>
    <property type="match status" value="1"/>
</dbReference>
<dbReference type="GO" id="GO:0005576">
    <property type="term" value="C:extracellular region"/>
    <property type="evidence" value="ECO:0007669"/>
    <property type="project" value="InterPro"/>
</dbReference>
<feature type="chain" id="PRO_5016424350" evidence="1">
    <location>
        <begin position="24"/>
        <end position="234"/>
    </location>
</feature>
<dbReference type="SUPFAM" id="SSF57625">
    <property type="entry name" value="Invertebrate chitin-binding proteins"/>
    <property type="match status" value="1"/>
</dbReference>
<evidence type="ECO:0000313" key="3">
    <source>
        <dbReference type="EMBL" id="SSX35780.1"/>
    </source>
</evidence>